<evidence type="ECO:0000313" key="2">
    <source>
        <dbReference type="Proteomes" id="UP000251666"/>
    </source>
</evidence>
<proteinExistence type="predicted"/>
<sequence>MKKYARVVDGKVDNIYETVNPISEEYPADQLWIDVTGSSSAEVDYDYNAVNTDGLWSFNSGFPWPQTALAEQMRIEKGRRLDSVMTQVASSGLQFKVDLGVATAAEQAYLIAFKEYCVAFTQVNKQPAFPLSIVWPVLP</sequence>
<evidence type="ECO:0000313" key="1">
    <source>
        <dbReference type="EMBL" id="AXA61242.1"/>
    </source>
</evidence>
<keyword evidence="2" id="KW-1185">Reference proteome</keyword>
<dbReference type="RefSeq" id="WP_208667245.1">
    <property type="nucleotide sequence ID" value="NZ_CP022201.1"/>
</dbReference>
<gene>
    <name evidence="1" type="ORF">CEQ51_14540</name>
</gene>
<dbReference type="Proteomes" id="UP000251666">
    <property type="component" value="Chromosome"/>
</dbReference>
<dbReference type="EMBL" id="CP022202">
    <property type="protein sequence ID" value="AXA61242.1"/>
    <property type="molecule type" value="Genomic_DNA"/>
</dbReference>
<dbReference type="AlphaFoldDB" id="A0A2Z4ZB75"/>
<reference evidence="2" key="1">
    <citation type="journal article" date="2021" name="Front. Microbiol.">
        <title>Genomic Analysis of the 1-Aminocyclopropane-1-Carboxylate Deaminase-Producing Pseudomonas thivervalensis SC5 Reveals Its Multifaceted Roles in Soil and in Beneficial Interactions With Plants.</title>
        <authorList>
            <person name="Nascimento F.X."/>
            <person name="Uron P."/>
            <person name="Glick B.R."/>
            <person name="Giachini A."/>
            <person name="Rossi M.J."/>
        </authorList>
    </citation>
    <scope>NUCLEOTIDE SEQUENCE [LARGE SCALE GENOMIC DNA]</scope>
    <source>
        <strain evidence="2">PLM3</strain>
    </source>
</reference>
<name>A0A2Z4ZB75_9PSED</name>
<dbReference type="InterPro" id="IPR003458">
    <property type="entry name" value="Phage_T4_Gp38_tail_assem"/>
</dbReference>
<dbReference type="Pfam" id="PF02413">
    <property type="entry name" value="Caudo_TAP"/>
    <property type="match status" value="1"/>
</dbReference>
<protein>
    <submittedName>
        <fullName evidence="1">Tail assembly chaperone</fullName>
    </submittedName>
</protein>
<dbReference type="KEGG" id="pthv:CE140_13985"/>
<accession>A0A2Z4ZB75</accession>
<organism evidence="1 2">
    <name type="scientific">Pseudomonas thivervalensis</name>
    <dbReference type="NCBI Taxonomy" id="86265"/>
    <lineage>
        <taxon>Bacteria</taxon>
        <taxon>Pseudomonadati</taxon>
        <taxon>Pseudomonadota</taxon>
        <taxon>Gammaproteobacteria</taxon>
        <taxon>Pseudomonadales</taxon>
        <taxon>Pseudomonadaceae</taxon>
        <taxon>Pseudomonas</taxon>
    </lineage>
</organism>